<evidence type="ECO:0000259" key="12">
    <source>
        <dbReference type="Pfam" id="PF07687"/>
    </source>
</evidence>
<dbReference type="KEGG" id="pcat:Pcatena_03600"/>
<dbReference type="NCBIfam" id="TIGR01882">
    <property type="entry name" value="peptidase-T"/>
    <property type="match status" value="1"/>
</dbReference>
<dbReference type="Proteomes" id="UP000273154">
    <property type="component" value="Chromosome"/>
</dbReference>
<dbReference type="GO" id="GO:0006518">
    <property type="term" value="P:peptide metabolic process"/>
    <property type="evidence" value="ECO:0007669"/>
    <property type="project" value="InterPro"/>
</dbReference>
<accession>A0A3G9JWN2</accession>
<evidence type="ECO:0000256" key="5">
    <source>
        <dbReference type="ARBA" id="ARBA00022723"/>
    </source>
</evidence>
<dbReference type="InterPro" id="IPR001261">
    <property type="entry name" value="ArgE/DapE_CS"/>
</dbReference>
<dbReference type="NCBIfam" id="NF003976">
    <property type="entry name" value="PRK05469.1"/>
    <property type="match status" value="1"/>
</dbReference>
<comment type="similarity">
    <text evidence="2">Belongs to the peptidase M20B family.</text>
</comment>
<dbReference type="RefSeq" id="WP_126421112.1">
    <property type="nucleotide sequence ID" value="NZ_AP019367.1"/>
</dbReference>
<dbReference type="PANTHER" id="PTHR42994">
    <property type="entry name" value="PEPTIDASE T"/>
    <property type="match status" value="1"/>
</dbReference>
<comment type="catalytic activity">
    <reaction evidence="1">
        <text>Release of the N-terminal residue from a tripeptide.</text>
        <dbReference type="EC" id="3.4.11.4"/>
    </reaction>
</comment>
<comment type="cofactor">
    <cofactor evidence="11">
        <name>Zn(2+)</name>
        <dbReference type="ChEBI" id="CHEBI:29105"/>
    </cofactor>
    <text evidence="11">Binds 2 Zn(2+) ions per subunit.</text>
</comment>
<keyword evidence="7 11" id="KW-0862">Zinc</keyword>
<organism evidence="13 14">
    <name type="scientific">Parolsenella catena</name>
    <dbReference type="NCBI Taxonomy" id="2003188"/>
    <lineage>
        <taxon>Bacteria</taxon>
        <taxon>Bacillati</taxon>
        <taxon>Actinomycetota</taxon>
        <taxon>Coriobacteriia</taxon>
        <taxon>Coriobacteriales</taxon>
        <taxon>Atopobiaceae</taxon>
        <taxon>Parolsenella</taxon>
    </lineage>
</organism>
<dbReference type="GeneID" id="88848502"/>
<evidence type="ECO:0000313" key="13">
    <source>
        <dbReference type="EMBL" id="BBH49773.1"/>
    </source>
</evidence>
<dbReference type="Pfam" id="PF07687">
    <property type="entry name" value="M20_dimer"/>
    <property type="match status" value="1"/>
</dbReference>
<dbReference type="EC" id="3.4.11.4" evidence="9"/>
<feature type="binding site" evidence="11">
    <location>
        <position position="151"/>
    </location>
    <ligand>
        <name>Zn(2+)</name>
        <dbReference type="ChEBI" id="CHEBI:29105"/>
        <label>1</label>
    </ligand>
</feature>
<evidence type="ECO:0000256" key="2">
    <source>
        <dbReference type="ARBA" id="ARBA00009692"/>
    </source>
</evidence>
<dbReference type="PROSITE" id="PS00758">
    <property type="entry name" value="ARGE_DAPE_CPG2_1"/>
    <property type="match status" value="1"/>
</dbReference>
<dbReference type="SUPFAM" id="SSF53187">
    <property type="entry name" value="Zn-dependent exopeptidases"/>
    <property type="match status" value="1"/>
</dbReference>
<dbReference type="CDD" id="cd03892">
    <property type="entry name" value="M20_peptT"/>
    <property type="match status" value="1"/>
</dbReference>
<dbReference type="Pfam" id="PF01546">
    <property type="entry name" value="Peptidase_M20"/>
    <property type="match status" value="1"/>
</dbReference>
<keyword evidence="8" id="KW-0482">Metalloprotease</keyword>
<evidence type="ECO:0000256" key="11">
    <source>
        <dbReference type="PIRSR" id="PIRSR037215-2"/>
    </source>
</evidence>
<dbReference type="SUPFAM" id="SSF55031">
    <property type="entry name" value="Bacterial exopeptidase dimerisation domain"/>
    <property type="match status" value="1"/>
</dbReference>
<dbReference type="GO" id="GO:0006508">
    <property type="term" value="P:proteolysis"/>
    <property type="evidence" value="ECO:0007669"/>
    <property type="project" value="UniProtKB-UniRule"/>
</dbReference>
<feature type="active site" description="Proton acceptor" evidence="10">
    <location>
        <position position="185"/>
    </location>
</feature>
<dbReference type="PIRSF" id="PIRSF037215">
    <property type="entry name" value="Peptidase_M20B"/>
    <property type="match status" value="1"/>
</dbReference>
<reference evidence="14" key="1">
    <citation type="submission" date="2018-11" db="EMBL/GenBank/DDBJ databases">
        <title>Comparative genomics of Parolsenella catena and Libanicoccus massiliensis: Reclassification of Libanicoccus massiliensis as Parolsenella massiliensis comb. nov.</title>
        <authorList>
            <person name="Sakamoto M."/>
            <person name="Ikeyama N."/>
            <person name="Murakami T."/>
            <person name="Mori H."/>
            <person name="Yuki M."/>
            <person name="Ohkuma M."/>
        </authorList>
    </citation>
    <scope>NUCLEOTIDE SEQUENCE [LARGE SCALE GENOMIC DNA]</scope>
    <source>
        <strain evidence="14">JCM 31932</strain>
    </source>
</reference>
<evidence type="ECO:0000256" key="8">
    <source>
        <dbReference type="ARBA" id="ARBA00023049"/>
    </source>
</evidence>
<feature type="domain" description="Peptidase M20 dimerisation" evidence="12">
    <location>
        <begin position="222"/>
        <end position="320"/>
    </location>
</feature>
<keyword evidence="14" id="KW-1185">Reference proteome</keyword>
<dbReference type="PANTHER" id="PTHR42994:SF1">
    <property type="entry name" value="PEPTIDASE T"/>
    <property type="match status" value="1"/>
</dbReference>
<evidence type="ECO:0000256" key="1">
    <source>
        <dbReference type="ARBA" id="ARBA00000870"/>
    </source>
</evidence>
<dbReference type="PROSITE" id="PS00759">
    <property type="entry name" value="ARGE_DAPE_CPG2_2"/>
    <property type="match status" value="1"/>
</dbReference>
<feature type="binding site" evidence="11">
    <location>
        <position position="390"/>
    </location>
    <ligand>
        <name>Zn(2+)</name>
        <dbReference type="ChEBI" id="CHEBI:29105"/>
        <label>2</label>
    </ligand>
</feature>
<dbReference type="InterPro" id="IPR011650">
    <property type="entry name" value="Peptidase_M20_dimer"/>
</dbReference>
<keyword evidence="3" id="KW-0031">Aminopeptidase</keyword>
<keyword evidence="5 11" id="KW-0479">Metal-binding</keyword>
<dbReference type="NCBIfam" id="NF009920">
    <property type="entry name" value="PRK13381.1"/>
    <property type="match status" value="1"/>
</dbReference>
<feature type="binding site" evidence="11">
    <location>
        <position position="208"/>
    </location>
    <ligand>
        <name>Zn(2+)</name>
        <dbReference type="ChEBI" id="CHEBI:29105"/>
        <label>1</label>
    </ligand>
</feature>
<dbReference type="GO" id="GO:0008237">
    <property type="term" value="F:metallopeptidase activity"/>
    <property type="evidence" value="ECO:0007669"/>
    <property type="project" value="UniProtKB-KW"/>
</dbReference>
<dbReference type="InterPro" id="IPR002933">
    <property type="entry name" value="Peptidase_M20"/>
</dbReference>
<protein>
    <recommendedName>
        <fullName evidence="9">Peptidase T</fullName>
        <ecNumber evidence="9">3.4.11.4</ecNumber>
    </recommendedName>
</protein>
<dbReference type="EMBL" id="AP019367">
    <property type="protein sequence ID" value="BBH49773.1"/>
    <property type="molecule type" value="Genomic_DNA"/>
</dbReference>
<evidence type="ECO:0000256" key="7">
    <source>
        <dbReference type="ARBA" id="ARBA00022833"/>
    </source>
</evidence>
<feature type="active site" evidence="10">
    <location>
        <position position="89"/>
    </location>
</feature>
<evidence type="ECO:0000256" key="9">
    <source>
        <dbReference type="NCBIfam" id="TIGR01882"/>
    </source>
</evidence>
<feature type="binding site" evidence="11">
    <location>
        <position position="186"/>
    </location>
    <ligand>
        <name>Zn(2+)</name>
        <dbReference type="ChEBI" id="CHEBI:29105"/>
        <label>2</label>
    </ligand>
</feature>
<dbReference type="Gene3D" id="3.30.70.360">
    <property type="match status" value="1"/>
</dbReference>
<evidence type="ECO:0000256" key="6">
    <source>
        <dbReference type="ARBA" id="ARBA00022801"/>
    </source>
</evidence>
<name>A0A3G9JWN2_9ACTN</name>
<evidence type="ECO:0000256" key="3">
    <source>
        <dbReference type="ARBA" id="ARBA00022438"/>
    </source>
</evidence>
<dbReference type="InterPro" id="IPR036264">
    <property type="entry name" value="Bact_exopeptidase_dim_dom"/>
</dbReference>
<evidence type="ECO:0000256" key="4">
    <source>
        <dbReference type="ARBA" id="ARBA00022670"/>
    </source>
</evidence>
<dbReference type="GO" id="GO:0045148">
    <property type="term" value="F:tripeptide aminopeptidase activity"/>
    <property type="evidence" value="ECO:0007669"/>
    <property type="project" value="UniProtKB-UniRule"/>
</dbReference>
<dbReference type="Gene3D" id="3.40.630.10">
    <property type="entry name" value="Zn peptidases"/>
    <property type="match status" value="1"/>
</dbReference>
<feature type="binding site" evidence="11">
    <location>
        <position position="151"/>
    </location>
    <ligand>
        <name>Zn(2+)</name>
        <dbReference type="ChEBI" id="CHEBI:29105"/>
        <label>2</label>
    </ligand>
</feature>
<dbReference type="AlphaFoldDB" id="A0A3G9JWN2"/>
<sequence>MPGYTPKSSDVLERFLRYVQVDSQSDPHNEDETPSTACQRNLARLLASELAELGCEDVALTEHAYVTASLPASAGAEGLPALGLIAHVDTAPDAPASGVRPHIVRYEGGELVHGERDGKRVVTTPEELPALLRHVGEDLVCTDGTTLLGADDKAGVAEIVALLARLAATPELPHPCIKVAFVPDEEIGHGAALLDLDAFGATWAYTVDGEELGEFNWECFSASQATVTAHGVEVHPGSAKGVMVNAITLLREFDELLPAAERPEHTEGYEGFFHPIEISGGSGEATLTYIVRDFDAERFAAREQLLRDCAAFLNQRYGDGTVTVEVREQYRNMVERLRGMDFLRDNALDAMAACGMEPRVVPVRGGTDGAQLTLRGLPCPNLPTGGYNFHGVREFIPVRSMELMVDALEQLVGRFAVPQE</sequence>
<dbReference type="InterPro" id="IPR010161">
    <property type="entry name" value="Peptidase_M20B"/>
</dbReference>
<keyword evidence="4" id="KW-0645">Protease</keyword>
<dbReference type="OrthoDB" id="9804934at2"/>
<evidence type="ECO:0000313" key="14">
    <source>
        <dbReference type="Proteomes" id="UP000273154"/>
    </source>
</evidence>
<feature type="binding site" evidence="11">
    <location>
        <position position="87"/>
    </location>
    <ligand>
        <name>Zn(2+)</name>
        <dbReference type="ChEBI" id="CHEBI:29105"/>
        <label>1</label>
    </ligand>
</feature>
<keyword evidence="6" id="KW-0378">Hydrolase</keyword>
<gene>
    <name evidence="13" type="primary">pepT</name>
    <name evidence="13" type="ORF">Pcatena_03600</name>
</gene>
<proteinExistence type="inferred from homology"/>
<evidence type="ECO:0000256" key="10">
    <source>
        <dbReference type="PIRSR" id="PIRSR037215-1"/>
    </source>
</evidence>
<dbReference type="GO" id="GO:0008270">
    <property type="term" value="F:zinc ion binding"/>
    <property type="evidence" value="ECO:0007669"/>
    <property type="project" value="InterPro"/>
</dbReference>